<organism evidence="2 3">
    <name type="scientific">Petrolisthes cinctipes</name>
    <name type="common">Flat porcelain crab</name>
    <dbReference type="NCBI Taxonomy" id="88211"/>
    <lineage>
        <taxon>Eukaryota</taxon>
        <taxon>Metazoa</taxon>
        <taxon>Ecdysozoa</taxon>
        <taxon>Arthropoda</taxon>
        <taxon>Crustacea</taxon>
        <taxon>Multicrustacea</taxon>
        <taxon>Malacostraca</taxon>
        <taxon>Eumalacostraca</taxon>
        <taxon>Eucarida</taxon>
        <taxon>Decapoda</taxon>
        <taxon>Pleocyemata</taxon>
        <taxon>Anomura</taxon>
        <taxon>Galatheoidea</taxon>
        <taxon>Porcellanidae</taxon>
        <taxon>Petrolisthes</taxon>
    </lineage>
</organism>
<dbReference type="AlphaFoldDB" id="A0AAE1GMN4"/>
<keyword evidence="3" id="KW-1185">Reference proteome</keyword>
<evidence type="ECO:0000313" key="3">
    <source>
        <dbReference type="Proteomes" id="UP001286313"/>
    </source>
</evidence>
<reference evidence="2" key="1">
    <citation type="submission" date="2023-10" db="EMBL/GenBank/DDBJ databases">
        <title>Genome assemblies of two species of porcelain crab, Petrolisthes cinctipes and Petrolisthes manimaculis (Anomura: Porcellanidae).</title>
        <authorList>
            <person name="Angst P."/>
        </authorList>
    </citation>
    <scope>NUCLEOTIDE SEQUENCE</scope>
    <source>
        <strain evidence="2">PB745_01</strain>
        <tissue evidence="2">Gill</tissue>
    </source>
</reference>
<evidence type="ECO:0000313" key="2">
    <source>
        <dbReference type="EMBL" id="KAK3894737.1"/>
    </source>
</evidence>
<comment type="caution">
    <text evidence="2">The sequence shown here is derived from an EMBL/GenBank/DDBJ whole genome shotgun (WGS) entry which is preliminary data.</text>
</comment>
<evidence type="ECO:0000256" key="1">
    <source>
        <dbReference type="SAM" id="MobiDB-lite"/>
    </source>
</evidence>
<dbReference type="Proteomes" id="UP001286313">
    <property type="component" value="Unassembled WGS sequence"/>
</dbReference>
<protein>
    <submittedName>
        <fullName evidence="2">Uncharacterized protein</fullName>
    </submittedName>
</protein>
<name>A0AAE1GMN4_PETCI</name>
<sequence length="97" mass="10826">MKIDYGKREGWGGSGSVDGLGRGREEWVGGWGGAGRKFEGLRGKSGEGVQGRVRNFGPREAPHRTATPQQFPRQRYCTYLVEGRDGQRANRLIILHR</sequence>
<gene>
    <name evidence="2" type="ORF">Pcinc_001461</name>
</gene>
<dbReference type="EMBL" id="JAWQEG010000092">
    <property type="protein sequence ID" value="KAK3894737.1"/>
    <property type="molecule type" value="Genomic_DNA"/>
</dbReference>
<feature type="region of interest" description="Disordered" evidence="1">
    <location>
        <begin position="38"/>
        <end position="71"/>
    </location>
</feature>
<accession>A0AAE1GMN4</accession>
<proteinExistence type="predicted"/>